<evidence type="ECO:0008006" key="3">
    <source>
        <dbReference type="Google" id="ProtNLM"/>
    </source>
</evidence>
<organism evidence="1 2">
    <name type="scientific">Lysinibacillus sphaericus OT4b.31</name>
    <dbReference type="NCBI Taxonomy" id="1285586"/>
    <lineage>
        <taxon>Bacteria</taxon>
        <taxon>Bacillati</taxon>
        <taxon>Bacillota</taxon>
        <taxon>Bacilli</taxon>
        <taxon>Bacillales</taxon>
        <taxon>Bacillaceae</taxon>
        <taxon>Lysinibacillus</taxon>
    </lineage>
</organism>
<dbReference type="Proteomes" id="UP000013911">
    <property type="component" value="Unassembled WGS sequence"/>
</dbReference>
<name>R7Z971_LYSSH</name>
<reference evidence="1 2" key="1">
    <citation type="submission" date="2013-04" db="EMBL/GenBank/DDBJ databases">
        <title>Draft genome of the heavy metal tolerant bacterium Lysinibacillus sphaericus strain OT4b.31.</title>
        <authorList>
            <person name="Pena-Montenegro T.D."/>
            <person name="Dussan J."/>
        </authorList>
    </citation>
    <scope>NUCLEOTIDE SEQUENCE [LARGE SCALE GENOMIC DNA]</scope>
    <source>
        <strain evidence="1 2">OT4b.31</strain>
    </source>
</reference>
<accession>R7Z971</accession>
<evidence type="ECO:0000313" key="1">
    <source>
        <dbReference type="EMBL" id="EON70658.1"/>
    </source>
</evidence>
<dbReference type="AlphaFoldDB" id="R7Z971"/>
<comment type="caution">
    <text evidence="1">The sequence shown here is derived from an EMBL/GenBank/DDBJ whole genome shotgun (WGS) entry which is preliminary data.</text>
</comment>
<evidence type="ECO:0000313" key="2">
    <source>
        <dbReference type="Proteomes" id="UP000013911"/>
    </source>
</evidence>
<dbReference type="PATRIC" id="fig|1285586.5.peg.4278"/>
<sequence length="93" mass="10735">MLGYVDCTQFSVRTILNPVGSIAKKIGIEWRDAWTNAIDRPHFEVKANWLLPKGYKLEGQINVPNNSRGQVQLIMEDKKEEIEVTNTNQVHWL</sequence>
<protein>
    <recommendedName>
        <fullName evidence="3">Peptidase M15C domain-containing protein</fullName>
    </recommendedName>
</protein>
<dbReference type="EMBL" id="AQPX01000031">
    <property type="protein sequence ID" value="EON70658.1"/>
    <property type="molecule type" value="Genomic_DNA"/>
</dbReference>
<proteinExistence type="predicted"/>
<dbReference type="HOGENOM" id="CLU_2396157_0_0_9"/>
<gene>
    <name evidence="1" type="ORF">H131_20542</name>
</gene>